<accession>A0ABP8TXU3</accession>
<keyword evidence="3" id="KW-0560">Oxidoreductase</keyword>
<dbReference type="InterPro" id="IPR016167">
    <property type="entry name" value="FAD-bd_PCMH_sub1"/>
</dbReference>
<dbReference type="Gene3D" id="3.40.462.10">
    <property type="entry name" value="FAD-linked oxidases, C-terminal domain"/>
    <property type="match status" value="1"/>
</dbReference>
<dbReference type="Gene3D" id="1.10.45.10">
    <property type="entry name" value="Vanillyl-alcohol Oxidase, Chain A, domain 4"/>
    <property type="match status" value="1"/>
</dbReference>
<organism evidence="5 6">
    <name type="scientific">Actinoallomurus liliacearum</name>
    <dbReference type="NCBI Taxonomy" id="1080073"/>
    <lineage>
        <taxon>Bacteria</taxon>
        <taxon>Bacillati</taxon>
        <taxon>Actinomycetota</taxon>
        <taxon>Actinomycetes</taxon>
        <taxon>Streptosporangiales</taxon>
        <taxon>Thermomonosporaceae</taxon>
        <taxon>Actinoallomurus</taxon>
    </lineage>
</organism>
<dbReference type="InterPro" id="IPR036318">
    <property type="entry name" value="FAD-bd_PCMH-like_sf"/>
</dbReference>
<evidence type="ECO:0000256" key="3">
    <source>
        <dbReference type="ARBA" id="ARBA00023002"/>
    </source>
</evidence>
<proteinExistence type="predicted"/>
<dbReference type="InterPro" id="IPR006094">
    <property type="entry name" value="Oxid_FAD_bind_N"/>
</dbReference>
<dbReference type="InterPro" id="IPR016170">
    <property type="entry name" value="Cytok_DH_C_sf"/>
</dbReference>
<dbReference type="InterPro" id="IPR015213">
    <property type="entry name" value="Cholesterol_OX_subst-bd"/>
</dbReference>
<dbReference type="InterPro" id="IPR016166">
    <property type="entry name" value="FAD-bd_PCMH"/>
</dbReference>
<reference evidence="6" key="1">
    <citation type="journal article" date="2019" name="Int. J. Syst. Evol. Microbiol.">
        <title>The Global Catalogue of Microorganisms (GCM) 10K type strain sequencing project: providing services to taxonomists for standard genome sequencing and annotation.</title>
        <authorList>
            <consortium name="The Broad Institute Genomics Platform"/>
            <consortium name="The Broad Institute Genome Sequencing Center for Infectious Disease"/>
            <person name="Wu L."/>
            <person name="Ma J."/>
        </authorList>
    </citation>
    <scope>NUCLEOTIDE SEQUENCE [LARGE SCALE GENOMIC DNA]</scope>
    <source>
        <strain evidence="6">JCM 17938</strain>
    </source>
</reference>
<keyword evidence="2" id="KW-0274">FAD</keyword>
<dbReference type="PROSITE" id="PS51387">
    <property type="entry name" value="FAD_PCMH"/>
    <property type="match status" value="1"/>
</dbReference>
<keyword evidence="6" id="KW-1185">Reference proteome</keyword>
<comment type="caution">
    <text evidence="5">The sequence shown here is derived from an EMBL/GenBank/DDBJ whole genome shotgun (WGS) entry which is preliminary data.</text>
</comment>
<evidence type="ECO:0000313" key="6">
    <source>
        <dbReference type="Proteomes" id="UP001500212"/>
    </source>
</evidence>
<evidence type="ECO:0000259" key="4">
    <source>
        <dbReference type="PROSITE" id="PS51387"/>
    </source>
</evidence>
<gene>
    <name evidence="5" type="ORF">GCM10023195_72300</name>
</gene>
<evidence type="ECO:0000256" key="1">
    <source>
        <dbReference type="ARBA" id="ARBA00022630"/>
    </source>
</evidence>
<sequence length="563" mass="60667">MESSSHLSRRGLLAAAGAAALTWLPAFRVPARADTLPGFPLPLYRQAYQNWSEEITIADALTCAPNTPADVVAVANWAQANGYRVRPKGMGHNWSPILVPNGANVGKVILVDTTQHLTSVSVGSATVTAQTGVTMDALLATLESAGLGFTAIPAPGDITLGGVLAINAHGSAIPAQGESRLAGTSYGSLSNLIRSLTAVVWNGSAFTLRTFTRTDPAMKAFLAHLGRAFVTEVTLEVGANQRLRCQSRYDIQATDVFAAPATAGSNSFASLLNGCGRIEVIWFPFTTVPWIKLWSLSPTKPLLSKQVTAPYNYTFANFINQQQSDYIEQIVGGNVSVTPTFENLEMSIVGSGLITTGTWDVWGWSKNTLLYVQPTTLRIVEAGFAVLTARANIQRVVSEFYAQYVSRVNAYKAQGQYPMNGPVEIRVTGLDQPAESGVSGAVSPQLSSVRPRPDHPEWDVCVWLDMGTIPGTPQCNAFYREMEQWIFSNYTGSYATVRPEWSKAWAITNSAAWADTTMLTSTIRNAVNAGQAAGDGFDAARTTLNGYDPYRVFSNTFLDTLLP</sequence>
<dbReference type="Pfam" id="PF09129">
    <property type="entry name" value="Chol_subst-bind"/>
    <property type="match status" value="1"/>
</dbReference>
<name>A0ABP8TXU3_9ACTN</name>
<dbReference type="Pfam" id="PF01565">
    <property type="entry name" value="FAD_binding_4"/>
    <property type="match status" value="1"/>
</dbReference>
<dbReference type="PANTHER" id="PTHR43762">
    <property type="entry name" value="L-GULONOLACTONE OXIDASE"/>
    <property type="match status" value="1"/>
</dbReference>
<dbReference type="Gene3D" id="3.30.43.10">
    <property type="entry name" value="Uridine Diphospho-n-acetylenolpyruvylglucosamine Reductase, domain 2"/>
    <property type="match status" value="1"/>
</dbReference>
<dbReference type="InterPro" id="IPR010031">
    <property type="entry name" value="FAD_lactone_oxidase-like"/>
</dbReference>
<dbReference type="InterPro" id="IPR016164">
    <property type="entry name" value="FAD-linked_Oxase-like_C"/>
</dbReference>
<dbReference type="InterPro" id="IPR016171">
    <property type="entry name" value="Vanillyl_alc_oxidase_C-sub2"/>
</dbReference>
<keyword evidence="1" id="KW-0285">Flavoprotein</keyword>
<evidence type="ECO:0000256" key="2">
    <source>
        <dbReference type="ARBA" id="ARBA00022827"/>
    </source>
</evidence>
<dbReference type="RefSeq" id="WP_345364589.1">
    <property type="nucleotide sequence ID" value="NZ_BAABHJ010000032.1"/>
</dbReference>
<dbReference type="InterPro" id="IPR006311">
    <property type="entry name" value="TAT_signal"/>
</dbReference>
<dbReference type="Proteomes" id="UP001500212">
    <property type="component" value="Unassembled WGS sequence"/>
</dbReference>
<evidence type="ECO:0000313" key="5">
    <source>
        <dbReference type="EMBL" id="GAA4616278.1"/>
    </source>
</evidence>
<dbReference type="SUPFAM" id="SSF56176">
    <property type="entry name" value="FAD-binding/transporter-associated domain-like"/>
    <property type="match status" value="1"/>
</dbReference>
<dbReference type="PROSITE" id="PS51318">
    <property type="entry name" value="TAT"/>
    <property type="match status" value="1"/>
</dbReference>
<dbReference type="PANTHER" id="PTHR43762:SF1">
    <property type="entry name" value="D-ARABINONO-1,4-LACTONE OXIDASE"/>
    <property type="match status" value="1"/>
</dbReference>
<protein>
    <submittedName>
        <fullName evidence="5">Cholesterol oxidase substrate-binding domain-containing protein</fullName>
    </submittedName>
</protein>
<dbReference type="EMBL" id="BAABHJ010000032">
    <property type="protein sequence ID" value="GAA4616278.1"/>
    <property type="molecule type" value="Genomic_DNA"/>
</dbReference>
<dbReference type="Gene3D" id="3.30.465.10">
    <property type="match status" value="1"/>
</dbReference>
<dbReference type="SUPFAM" id="SSF55103">
    <property type="entry name" value="FAD-linked oxidases, C-terminal domain"/>
    <property type="match status" value="1"/>
</dbReference>
<feature type="domain" description="FAD-binding PCMH-type" evidence="4">
    <location>
        <begin position="54"/>
        <end position="240"/>
    </location>
</feature>
<dbReference type="InterPro" id="IPR016169">
    <property type="entry name" value="FAD-bd_PCMH_sub2"/>
</dbReference>